<name>A0A9Q8SBP1_9PEZI</name>
<organism evidence="1 2">
    <name type="scientific">Colletotrichum lupini</name>
    <dbReference type="NCBI Taxonomy" id="145971"/>
    <lineage>
        <taxon>Eukaryota</taxon>
        <taxon>Fungi</taxon>
        <taxon>Dikarya</taxon>
        <taxon>Ascomycota</taxon>
        <taxon>Pezizomycotina</taxon>
        <taxon>Sordariomycetes</taxon>
        <taxon>Hypocreomycetidae</taxon>
        <taxon>Glomerellales</taxon>
        <taxon>Glomerellaceae</taxon>
        <taxon>Colletotrichum</taxon>
        <taxon>Colletotrichum acutatum species complex</taxon>
    </lineage>
</organism>
<keyword evidence="2" id="KW-1185">Reference proteome</keyword>
<dbReference type="KEGG" id="clup:CLUP02_00912"/>
<dbReference type="GeneID" id="73334968"/>
<dbReference type="Proteomes" id="UP000830671">
    <property type="component" value="Chromosome 1"/>
</dbReference>
<dbReference type="EMBL" id="CP019471">
    <property type="protein sequence ID" value="UQC74264.1"/>
    <property type="molecule type" value="Genomic_DNA"/>
</dbReference>
<accession>A0A9Q8SBP1</accession>
<gene>
    <name evidence="1" type="ORF">CLUP02_00912</name>
</gene>
<sequence>MQTNAPLHLTPDSLRLQPGLFYWSTARLATNPSRPYPMDRLSVSLAPGPEVVFHLKPEAVPHIIASTLLRLAARLDQHQMPSVSAFHVLQKFRDTARGPIALRSYPCTITTTYKKLRVLLPFHIDLKSRTNTDWEESLASSMLAQAPYLTVLGDAKQIDSRECAISLELSLKTFPLSSPIPGQITPKRNGIKTCHAFVPRTTINNRSRPFRSKRKLPDRLYPRGSPVCPTKHISTSWQITQSQVPNSVCVPSLFSSTLLESPSACPPASLERDRCSGPVYGYSASQARHGARNKDLTWHILVRDTYLRTTSQYPALGSTSPPPPPPLAPPQFELQDVRSKVHRRPYSVIVQQPKKGVNLNRGFPSWISVVDLENNSRLLLCPVDVAQVKLGGTVDSDELFAAQNPRMSQREREENIWTNCLGNRLDISTPIAERFYLQTAQRELLLRTITTWQWTLFASPCIVRLPPSNQSNAMLIGIFLPYLLPCPGKARNSSVHQCP</sequence>
<dbReference type="RefSeq" id="XP_049135915.1">
    <property type="nucleotide sequence ID" value="XM_049279958.1"/>
</dbReference>
<protein>
    <submittedName>
        <fullName evidence="1">Uncharacterized protein</fullName>
    </submittedName>
</protein>
<reference evidence="1" key="1">
    <citation type="journal article" date="2021" name="Mol. Plant Microbe Interact.">
        <title>Complete Genome Sequence of the Plant-Pathogenic Fungus Colletotrichum lupini.</title>
        <authorList>
            <person name="Baroncelli R."/>
            <person name="Pensec F."/>
            <person name="Da Lio D."/>
            <person name="Boufleur T."/>
            <person name="Vicente I."/>
            <person name="Sarrocco S."/>
            <person name="Picot A."/>
            <person name="Baraldi E."/>
            <person name="Sukno S."/>
            <person name="Thon M."/>
            <person name="Le Floch G."/>
        </authorList>
    </citation>
    <scope>NUCLEOTIDE SEQUENCE</scope>
    <source>
        <strain evidence="1">IMI 504893</strain>
    </source>
</reference>
<proteinExistence type="predicted"/>
<evidence type="ECO:0000313" key="1">
    <source>
        <dbReference type="EMBL" id="UQC74264.1"/>
    </source>
</evidence>
<dbReference type="AlphaFoldDB" id="A0A9Q8SBP1"/>
<evidence type="ECO:0000313" key="2">
    <source>
        <dbReference type="Proteomes" id="UP000830671"/>
    </source>
</evidence>